<keyword evidence="2" id="KW-1185">Reference proteome</keyword>
<proteinExistence type="predicted"/>
<organism evidence="1 2">
    <name type="scientific">Anopheles merus</name>
    <name type="common">Mosquito</name>
    <dbReference type="NCBI Taxonomy" id="30066"/>
    <lineage>
        <taxon>Eukaryota</taxon>
        <taxon>Metazoa</taxon>
        <taxon>Ecdysozoa</taxon>
        <taxon>Arthropoda</taxon>
        <taxon>Hexapoda</taxon>
        <taxon>Insecta</taxon>
        <taxon>Pterygota</taxon>
        <taxon>Neoptera</taxon>
        <taxon>Endopterygota</taxon>
        <taxon>Diptera</taxon>
        <taxon>Nematocera</taxon>
        <taxon>Culicoidea</taxon>
        <taxon>Culicidae</taxon>
        <taxon>Anophelinae</taxon>
        <taxon>Anopheles</taxon>
    </lineage>
</organism>
<evidence type="ECO:0000313" key="2">
    <source>
        <dbReference type="Proteomes" id="UP000075903"/>
    </source>
</evidence>
<dbReference type="EnsemblMetazoa" id="AMEM000882-RA">
    <property type="protein sequence ID" value="AMEM000882-PA"/>
    <property type="gene ID" value="AMEM000882"/>
</dbReference>
<accession>A0A182UNF6</accession>
<evidence type="ECO:0000313" key="1">
    <source>
        <dbReference type="EnsemblMetazoa" id="AMEM000882-PA"/>
    </source>
</evidence>
<protein>
    <submittedName>
        <fullName evidence="1">Uncharacterized protein</fullName>
    </submittedName>
</protein>
<name>A0A182UNF6_ANOME</name>
<dbReference type="VEuPathDB" id="VectorBase:AMEM000882"/>
<dbReference type="Proteomes" id="UP000075903">
    <property type="component" value="Unassembled WGS sequence"/>
</dbReference>
<sequence length="184" mass="19720">MDSSHGYDCQYCLNRRPIICRLLSKPPAVPADPGGVTLLPTPPSEIRRAPATSPYLAVAAVTDTRGTTLVRGIVMVDEDDDDDDGDGVADAFRDADAGEGVADGFALLLLLPTTAFPFKEMDDTDGNKDFALLLNILTSPIFPFTTAESADLAHVVPSSSMASFLMEFNRERFILSKPDAGLKL</sequence>
<dbReference type="AlphaFoldDB" id="A0A182UNF6"/>
<reference evidence="1" key="1">
    <citation type="submission" date="2020-05" db="UniProtKB">
        <authorList>
            <consortium name="EnsemblMetazoa"/>
        </authorList>
    </citation>
    <scope>IDENTIFICATION</scope>
    <source>
        <strain evidence="1">MAF</strain>
    </source>
</reference>